<name>A0A8X8WS08_SALSN</name>
<dbReference type="InterPro" id="IPR011990">
    <property type="entry name" value="TPR-like_helical_dom_sf"/>
</dbReference>
<dbReference type="InterPro" id="IPR019734">
    <property type="entry name" value="TPR_rpt"/>
</dbReference>
<proteinExistence type="predicted"/>
<protein>
    <submittedName>
        <fullName evidence="1">Uncharacterized protein</fullName>
    </submittedName>
</protein>
<evidence type="ECO:0000313" key="2">
    <source>
        <dbReference type="Proteomes" id="UP000298416"/>
    </source>
</evidence>
<dbReference type="Proteomes" id="UP000298416">
    <property type="component" value="Unassembled WGS sequence"/>
</dbReference>
<comment type="caution">
    <text evidence="1">The sequence shown here is derived from an EMBL/GenBank/DDBJ whole genome shotgun (WGS) entry which is preliminary data.</text>
</comment>
<organism evidence="1">
    <name type="scientific">Salvia splendens</name>
    <name type="common">Scarlet sage</name>
    <dbReference type="NCBI Taxonomy" id="180675"/>
    <lineage>
        <taxon>Eukaryota</taxon>
        <taxon>Viridiplantae</taxon>
        <taxon>Streptophyta</taxon>
        <taxon>Embryophyta</taxon>
        <taxon>Tracheophyta</taxon>
        <taxon>Spermatophyta</taxon>
        <taxon>Magnoliopsida</taxon>
        <taxon>eudicotyledons</taxon>
        <taxon>Gunneridae</taxon>
        <taxon>Pentapetalae</taxon>
        <taxon>asterids</taxon>
        <taxon>lamiids</taxon>
        <taxon>Lamiales</taxon>
        <taxon>Lamiaceae</taxon>
        <taxon>Nepetoideae</taxon>
        <taxon>Mentheae</taxon>
        <taxon>Salviinae</taxon>
        <taxon>Salvia</taxon>
        <taxon>Salvia subgen. Calosphace</taxon>
        <taxon>core Calosphace</taxon>
    </lineage>
</organism>
<evidence type="ECO:0000313" key="1">
    <source>
        <dbReference type="EMBL" id="KAG6399694.1"/>
    </source>
</evidence>
<accession>A0A8X8WS08</accession>
<sequence>MCERLLQENPSDVEVFKMVVNVKMRRGRSREAVENVEKLIELQPSEMEWGLLQALCYEMMGDLNEAKSLFKNILNQKPLLLRALHGLAMVMHKNKEGAAVFEMLDRALEVACRENKVNEERNIKILVAQMHLIEVTICGILGIVYSLLDKKKEADESFETYQSLVPQEFPERGFMDDVLAARTETKQQLQKDLQR</sequence>
<reference evidence="1" key="2">
    <citation type="submission" date="2020-08" db="EMBL/GenBank/DDBJ databases">
        <title>Plant Genome Project.</title>
        <authorList>
            <person name="Zhang R.-G."/>
        </authorList>
    </citation>
    <scope>NUCLEOTIDE SEQUENCE</scope>
    <source>
        <strain evidence="1">Huo1</strain>
        <tissue evidence="1">Leaf</tissue>
    </source>
</reference>
<reference evidence="1" key="1">
    <citation type="submission" date="2018-01" db="EMBL/GenBank/DDBJ databases">
        <authorList>
            <person name="Mao J.F."/>
        </authorList>
    </citation>
    <scope>NUCLEOTIDE SEQUENCE</scope>
    <source>
        <strain evidence="1">Huo1</strain>
        <tissue evidence="1">Leaf</tissue>
    </source>
</reference>
<dbReference type="Pfam" id="PF13174">
    <property type="entry name" value="TPR_6"/>
    <property type="match status" value="1"/>
</dbReference>
<dbReference type="AlphaFoldDB" id="A0A8X8WS08"/>
<keyword evidence="2" id="KW-1185">Reference proteome</keyword>
<dbReference type="SUPFAM" id="SSF48452">
    <property type="entry name" value="TPR-like"/>
    <property type="match status" value="1"/>
</dbReference>
<dbReference type="EMBL" id="PNBA02000015">
    <property type="protein sequence ID" value="KAG6399694.1"/>
    <property type="molecule type" value="Genomic_DNA"/>
</dbReference>
<dbReference type="Gene3D" id="1.25.40.10">
    <property type="entry name" value="Tetratricopeptide repeat domain"/>
    <property type="match status" value="1"/>
</dbReference>
<gene>
    <name evidence="1" type="ORF">SASPL_141175</name>
</gene>